<dbReference type="GO" id="GO:0005524">
    <property type="term" value="F:ATP binding"/>
    <property type="evidence" value="ECO:0007669"/>
    <property type="project" value="UniProtKB-KW"/>
</dbReference>
<feature type="region of interest" description="Disordered" evidence="6">
    <location>
        <begin position="1262"/>
        <end position="1281"/>
    </location>
</feature>
<feature type="compositionally biased region" description="Polar residues" evidence="6">
    <location>
        <begin position="682"/>
        <end position="701"/>
    </location>
</feature>
<evidence type="ECO:0000256" key="5">
    <source>
        <dbReference type="ARBA" id="ARBA00023242"/>
    </source>
</evidence>
<proteinExistence type="inferred from homology"/>
<evidence type="ECO:0000256" key="4">
    <source>
        <dbReference type="ARBA" id="ARBA00022840"/>
    </source>
</evidence>
<evidence type="ECO:0000259" key="7">
    <source>
        <dbReference type="PROSITE" id="PS50160"/>
    </source>
</evidence>
<evidence type="ECO:0000256" key="2">
    <source>
        <dbReference type="ARBA" id="ARBA00022598"/>
    </source>
</evidence>
<feature type="region of interest" description="Disordered" evidence="6">
    <location>
        <begin position="682"/>
        <end position="717"/>
    </location>
</feature>
<evidence type="ECO:0000313" key="9">
    <source>
        <dbReference type="Proteomes" id="UP000308768"/>
    </source>
</evidence>
<name>A0A4U0WW79_9PEZI</name>
<dbReference type="EMBL" id="NAJN01000916">
    <property type="protein sequence ID" value="TKA67367.1"/>
    <property type="molecule type" value="Genomic_DNA"/>
</dbReference>
<dbReference type="PROSITE" id="PS50160">
    <property type="entry name" value="DNA_LIGASE_A3"/>
    <property type="match status" value="1"/>
</dbReference>
<comment type="similarity">
    <text evidence="1">Belongs to the ATP-dependent DNA ligase family.</text>
</comment>
<dbReference type="Gene3D" id="3.30.470.30">
    <property type="entry name" value="DNA ligase/mRNA capping enzyme"/>
    <property type="match status" value="1"/>
</dbReference>
<evidence type="ECO:0000256" key="1">
    <source>
        <dbReference type="ARBA" id="ARBA00007572"/>
    </source>
</evidence>
<dbReference type="PANTHER" id="PTHR45997:SF2">
    <property type="entry name" value="ATP DEPENDENT DNA LIGASE DOMAIN PROTEIN (AFU_ORTHOLOGUE AFUA_5G02430)"/>
    <property type="match status" value="1"/>
</dbReference>
<dbReference type="InterPro" id="IPR029710">
    <property type="entry name" value="LIG4"/>
</dbReference>
<feature type="region of interest" description="Disordered" evidence="6">
    <location>
        <begin position="972"/>
        <end position="991"/>
    </location>
</feature>
<dbReference type="Gene3D" id="1.10.3260.10">
    <property type="entry name" value="DNA ligase, ATP-dependent, N-terminal domain"/>
    <property type="match status" value="1"/>
</dbReference>
<dbReference type="GO" id="GO:0006297">
    <property type="term" value="P:nucleotide-excision repair, DNA gap filling"/>
    <property type="evidence" value="ECO:0007669"/>
    <property type="project" value="TreeGrafter"/>
</dbReference>
<dbReference type="OrthoDB" id="2160351at2759"/>
<gene>
    <name evidence="8" type="ORF">B0A49_07525</name>
</gene>
<dbReference type="InterPro" id="IPR012310">
    <property type="entry name" value="DNA_ligase_ATP-dep_cent"/>
</dbReference>
<dbReference type="GO" id="GO:0006310">
    <property type="term" value="P:DNA recombination"/>
    <property type="evidence" value="ECO:0007669"/>
    <property type="project" value="InterPro"/>
</dbReference>
<keyword evidence="9" id="KW-1185">Reference proteome</keyword>
<evidence type="ECO:0000256" key="6">
    <source>
        <dbReference type="SAM" id="MobiDB-lite"/>
    </source>
</evidence>
<feature type="compositionally biased region" description="Pro residues" evidence="6">
    <location>
        <begin position="1115"/>
        <end position="1131"/>
    </location>
</feature>
<dbReference type="GO" id="GO:0003677">
    <property type="term" value="F:DNA binding"/>
    <property type="evidence" value="ECO:0007669"/>
    <property type="project" value="InterPro"/>
</dbReference>
<keyword evidence="3" id="KW-0547">Nucleotide-binding</keyword>
<dbReference type="CDD" id="cd08039">
    <property type="entry name" value="Adenylation_DNA_ligase_Fungal"/>
    <property type="match status" value="1"/>
</dbReference>
<keyword evidence="4" id="KW-0067">ATP-binding</keyword>
<feature type="compositionally biased region" description="Polar residues" evidence="6">
    <location>
        <begin position="841"/>
        <end position="874"/>
    </location>
</feature>
<dbReference type="SUPFAM" id="SSF56091">
    <property type="entry name" value="DNA ligase/mRNA capping enzyme, catalytic domain"/>
    <property type="match status" value="1"/>
</dbReference>
<protein>
    <recommendedName>
        <fullName evidence="7">ATP-dependent DNA ligase family profile domain-containing protein</fullName>
    </recommendedName>
</protein>
<sequence length="1323" mass="147501">MPFKFADLCSLLSDLEKIECHDPPLLVKHRQELARKTVEQWVWRNRRRIDAADTDAAALLSSLFPERRTDRVYSLQEASLSKLLGRCLFLSASKYQDLQEYKKPGRGDLGVCVQRVLEGTQPATPVVTVEEVDSALYDLASRSRFSGPNVRPASSGDAPERILGHIYLRLRPEEAKWLTRMILKKFGPVVLDEYHVLRAFHFLLPDLLKFQQNFGSAVKLLKGPLAAYPPRPDPRSEILHREQAAKLLRPKVGVKISRPNFQKARSIEHCLKMVGTQRWSMERKYDGEYCEVHIDLTKGDDCIQIFSKSGKDSTMDRKGVHGTIRQCLQIGRPSCKFEKHCILLGELVVWSDAEQRILPFHKIRKYVSRSGSFLGTDQDSQTHAHEHLMLIFFDVLLVDDDLTMTRSHEQRRERLRSVIAKKRGRAITAEWKILDFSTRTGKQKLVEQFAASIANRCEGLVLKPTNGPYFPLSRDSPDDYRSCLIKLKKDYIKGMGDEADFAVVGASYNAKEAPAPAVPGLHWTTFHLGCLTNKESVKRFGARPVFKIVESISQDHCIARHDLIALSSLGQFRAEKFDLTLQPQNFDLELDSSPASRMDATFTDPFVFEVLGSSYVKPSNKAFYMLRHPRVLKIHWDRSWKDTISFDELQSQAGAALAAPPDSESQETTRWLEKLERSWNRRLSQESVRTTPRSAATTSPLSIRRSPRKPKVSLQQPLFVRVDTEQLSLKSHRELSPIVQRRLDVPEKPLHHAAFPNPLPTPPTSSPTGPEKQRPGHVQASHAVSSVQESAIIRKRKITDEQFPGGSSIKKVKLSVSAMQTRNNTNAANTTNSTFCLPSLSSRGFHSKSPSQKPLADITNSPPRRSKQRNNPLTMPNHRELHHMDLTESESIDLTESDDVSENVPDTIAGAEPTSSKLGKSQAPTTPRHDEHPSHTVAGAEVTTLEPTKHKALTLEHNQDEDIVGLVASVEPATDEPHQQYAPTSSGRDEHLPDAVDGGLSLLNEAAAYIAGMEIATNEPDNQQALTTFGQHSNFFHTVNGGMSLSNEAADLIAGMLLPINEPGKRQALTSSEQDGSSSDTDVDGDLFPNSAREQRAIFTPERALEHDRHFLHSPTPPFQPRSPSPQPPSSPGKCAYRRTAHPACPFSNAVVYLAPCIATTPYIHDDLAPAHGIVLVSSLAHWARESAPNASTITGTAAALAETAAESQSYPGLVKILLLETRRREACRATVDAVKRAMRERVLCYDWRVLEDLADAEAEAHAEATMDAREEASGGGGRPVPCLEEQSALLHRWYAGRIEWDERRGHAVWTRAGSGCELSFLE</sequence>
<feature type="region of interest" description="Disordered" evidence="6">
    <location>
        <begin position="841"/>
        <end position="879"/>
    </location>
</feature>
<feature type="compositionally biased region" description="Polar residues" evidence="6">
    <location>
        <begin position="913"/>
        <end position="925"/>
    </location>
</feature>
<keyword evidence="5" id="KW-0539">Nucleus</keyword>
<evidence type="ECO:0000256" key="3">
    <source>
        <dbReference type="ARBA" id="ARBA00022741"/>
    </source>
</evidence>
<dbReference type="InterPro" id="IPR012340">
    <property type="entry name" value="NA-bd_OB-fold"/>
</dbReference>
<feature type="domain" description="ATP-dependent DNA ligase family profile" evidence="7">
    <location>
        <begin position="390"/>
        <end position="532"/>
    </location>
</feature>
<dbReference type="GO" id="GO:0032807">
    <property type="term" value="C:DNA ligase IV complex"/>
    <property type="evidence" value="ECO:0007669"/>
    <property type="project" value="TreeGrafter"/>
</dbReference>
<feature type="compositionally biased region" description="Acidic residues" evidence="6">
    <location>
        <begin position="892"/>
        <end position="901"/>
    </location>
</feature>
<dbReference type="STRING" id="331657.A0A4U0WW79"/>
<feature type="region of interest" description="Disordered" evidence="6">
    <location>
        <begin position="1065"/>
        <end position="1090"/>
    </location>
</feature>
<feature type="region of interest" description="Disordered" evidence="6">
    <location>
        <begin position="750"/>
        <end position="791"/>
    </location>
</feature>
<evidence type="ECO:0000313" key="8">
    <source>
        <dbReference type="EMBL" id="TKA67367.1"/>
    </source>
</evidence>
<feature type="region of interest" description="Disordered" evidence="6">
    <location>
        <begin position="1111"/>
        <end position="1135"/>
    </location>
</feature>
<dbReference type="InterPro" id="IPR012308">
    <property type="entry name" value="DNA_ligase_ATP-dep_N"/>
</dbReference>
<feature type="region of interest" description="Disordered" evidence="6">
    <location>
        <begin position="892"/>
        <end position="945"/>
    </location>
</feature>
<dbReference type="PANTHER" id="PTHR45997">
    <property type="entry name" value="DNA LIGASE 4"/>
    <property type="match status" value="1"/>
</dbReference>
<dbReference type="InterPro" id="IPR036599">
    <property type="entry name" value="DNA_ligase_N_sf"/>
</dbReference>
<dbReference type="GO" id="GO:0003910">
    <property type="term" value="F:DNA ligase (ATP) activity"/>
    <property type="evidence" value="ECO:0007669"/>
    <property type="project" value="InterPro"/>
</dbReference>
<dbReference type="Pfam" id="PF04675">
    <property type="entry name" value="DNA_ligase_A_N"/>
    <property type="match status" value="1"/>
</dbReference>
<dbReference type="GO" id="GO:0006303">
    <property type="term" value="P:double-strand break repair via nonhomologous end joining"/>
    <property type="evidence" value="ECO:0007669"/>
    <property type="project" value="TreeGrafter"/>
</dbReference>
<dbReference type="Gene3D" id="2.40.50.140">
    <property type="entry name" value="Nucleic acid-binding proteins"/>
    <property type="match status" value="1"/>
</dbReference>
<keyword evidence="2" id="KW-0436">Ligase</keyword>
<comment type="caution">
    <text evidence="8">The sequence shown here is derived from an EMBL/GenBank/DDBJ whole genome shotgun (WGS) entry which is preliminary data.</text>
</comment>
<accession>A0A4U0WW79</accession>
<reference evidence="8 9" key="1">
    <citation type="submission" date="2017-03" db="EMBL/GenBank/DDBJ databases">
        <title>Genomes of endolithic fungi from Antarctica.</title>
        <authorList>
            <person name="Coleine C."/>
            <person name="Masonjones S."/>
            <person name="Stajich J.E."/>
        </authorList>
    </citation>
    <scope>NUCLEOTIDE SEQUENCE [LARGE SCALE GENOMIC DNA]</scope>
    <source>
        <strain evidence="8 9">CCFEE 5187</strain>
    </source>
</reference>
<organism evidence="8 9">
    <name type="scientific">Cryomyces minteri</name>
    <dbReference type="NCBI Taxonomy" id="331657"/>
    <lineage>
        <taxon>Eukaryota</taxon>
        <taxon>Fungi</taxon>
        <taxon>Dikarya</taxon>
        <taxon>Ascomycota</taxon>
        <taxon>Pezizomycotina</taxon>
        <taxon>Dothideomycetes</taxon>
        <taxon>Dothideomycetes incertae sedis</taxon>
        <taxon>Cryomyces</taxon>
    </lineage>
</organism>
<feature type="compositionally biased region" description="Basic and acidic residues" evidence="6">
    <location>
        <begin position="1262"/>
        <end position="1273"/>
    </location>
</feature>
<dbReference type="Pfam" id="PF01068">
    <property type="entry name" value="DNA_ligase_A_M"/>
    <property type="match status" value="1"/>
</dbReference>
<dbReference type="Proteomes" id="UP000308768">
    <property type="component" value="Unassembled WGS sequence"/>
</dbReference>